<keyword evidence="1" id="KW-0378">Hydrolase</keyword>
<dbReference type="Gene3D" id="3.60.15.10">
    <property type="entry name" value="Ribonuclease Z/Hydroxyacylglutathione hydrolase-like"/>
    <property type="match status" value="1"/>
</dbReference>
<gene>
    <name evidence="4" type="ORF">NSMM_710002</name>
</gene>
<dbReference type="AlphaFoldDB" id="A0A1G5SHY8"/>
<evidence type="ECO:0000313" key="5">
    <source>
        <dbReference type="Proteomes" id="UP000198729"/>
    </source>
</evidence>
<dbReference type="OrthoDB" id="9803916at2"/>
<accession>A0A1G5SHY8</accession>
<dbReference type="CDD" id="cd16295">
    <property type="entry name" value="TTHA0252-CPSF-like_MBL-fold"/>
    <property type="match status" value="1"/>
</dbReference>
<proteinExistence type="predicted"/>
<sequence length="483" mass="54132">MHITFLGGAGEVTGSCYLIETKEIRFLVDCGMFQGGREADYKNRTAINFNPEKIDFVLLTHAHIDHSGLLPRLSALGFRGAVYATAATADLLDVMLKDSAYIQEKEAEWRNKRLLRKKHQLSYESAPLYTVAQAEALLRQIRSVHYDKIFQPHSSIRCQFREAGHILGSAIIEVWVKSGSQHRKIVFSGDLGQPGHPIVRDPARIKQADYLLIESTYGNRLHRSMEATRDELAKVINDAISQNSGNVIVPAFTVGRTQDLLFLLADLQRQGRLGKMNLFIDSPMALAATEITLKHQALLDQETIETINWFRQQNENLKIHFVHSVEESIQLNQIQRGAIILSASGMCDAGRIKYHLKYNLPRPECSILIIGFQAAGTLGRRLVDGAKKVRIFGEEIPVRASIHTIGGLSAHADQADLINWLKGFNSAPKRTYIVHGEPENAKALADKIQQQLHWKTSIPLRGTTEFLGLTNTEHSIPHKNSEF</sequence>
<dbReference type="EMBL" id="FMWO01000082">
    <property type="protein sequence ID" value="SCZ86738.1"/>
    <property type="molecule type" value="Genomic_DNA"/>
</dbReference>
<dbReference type="SMART" id="SM01027">
    <property type="entry name" value="Beta-Casp"/>
    <property type="match status" value="1"/>
</dbReference>
<dbReference type="Proteomes" id="UP000198729">
    <property type="component" value="Unassembled WGS sequence"/>
</dbReference>
<evidence type="ECO:0000313" key="4">
    <source>
        <dbReference type="EMBL" id="SCZ86738.1"/>
    </source>
</evidence>
<dbReference type="InterPro" id="IPR022712">
    <property type="entry name" value="Beta_Casp"/>
</dbReference>
<feature type="domain" description="Beta-Casp" evidence="3">
    <location>
        <begin position="257"/>
        <end position="382"/>
    </location>
</feature>
<dbReference type="PANTHER" id="PTHR11203:SF37">
    <property type="entry name" value="INTEGRATOR COMPLEX SUBUNIT 11"/>
    <property type="match status" value="1"/>
</dbReference>
<feature type="domain" description="Metallo-beta-lactamase" evidence="2">
    <location>
        <begin position="13"/>
        <end position="229"/>
    </location>
</feature>
<reference evidence="4 5" key="1">
    <citation type="submission" date="2016-10" db="EMBL/GenBank/DDBJ databases">
        <authorList>
            <person name="de Groot N.N."/>
        </authorList>
    </citation>
    <scope>NUCLEOTIDE SEQUENCE [LARGE SCALE GENOMIC DNA]</scope>
    <source>
        <strain evidence="4">1</strain>
    </source>
</reference>
<dbReference type="PANTHER" id="PTHR11203">
    <property type="entry name" value="CLEAVAGE AND POLYADENYLATION SPECIFICITY FACTOR FAMILY MEMBER"/>
    <property type="match status" value="1"/>
</dbReference>
<organism evidence="4 5">
    <name type="scientific">Nitrosomonas mobilis</name>
    <dbReference type="NCBI Taxonomy" id="51642"/>
    <lineage>
        <taxon>Bacteria</taxon>
        <taxon>Pseudomonadati</taxon>
        <taxon>Pseudomonadota</taxon>
        <taxon>Betaproteobacteria</taxon>
        <taxon>Nitrosomonadales</taxon>
        <taxon>Nitrosomonadaceae</taxon>
        <taxon>Nitrosomonas</taxon>
    </lineage>
</organism>
<dbReference type="InterPro" id="IPR001279">
    <property type="entry name" value="Metallo-B-lactamas"/>
</dbReference>
<dbReference type="GO" id="GO:0016787">
    <property type="term" value="F:hydrolase activity"/>
    <property type="evidence" value="ECO:0007669"/>
    <property type="project" value="UniProtKB-KW"/>
</dbReference>
<dbReference type="Pfam" id="PF07521">
    <property type="entry name" value="RMMBL"/>
    <property type="match status" value="1"/>
</dbReference>
<dbReference type="SUPFAM" id="SSF56281">
    <property type="entry name" value="Metallo-hydrolase/oxidoreductase"/>
    <property type="match status" value="1"/>
</dbReference>
<dbReference type="RefSeq" id="WP_090287975.1">
    <property type="nucleotide sequence ID" value="NZ_FMWO01000082.1"/>
</dbReference>
<protein>
    <submittedName>
        <fullName evidence="4">Metallo-beta-lactamase superfamily</fullName>
    </submittedName>
</protein>
<dbReference type="SMART" id="SM00849">
    <property type="entry name" value="Lactamase_B"/>
    <property type="match status" value="1"/>
</dbReference>
<keyword evidence="5" id="KW-1185">Reference proteome</keyword>
<evidence type="ECO:0000259" key="3">
    <source>
        <dbReference type="SMART" id="SM01027"/>
    </source>
</evidence>
<evidence type="ECO:0000259" key="2">
    <source>
        <dbReference type="SMART" id="SM00849"/>
    </source>
</evidence>
<dbReference type="Gene3D" id="3.40.50.10890">
    <property type="match status" value="1"/>
</dbReference>
<dbReference type="GO" id="GO:0004521">
    <property type="term" value="F:RNA endonuclease activity"/>
    <property type="evidence" value="ECO:0007669"/>
    <property type="project" value="TreeGrafter"/>
</dbReference>
<dbReference type="InterPro" id="IPR011108">
    <property type="entry name" value="RMMBL"/>
</dbReference>
<dbReference type="InterPro" id="IPR050698">
    <property type="entry name" value="MBL"/>
</dbReference>
<name>A0A1G5SHY8_9PROT</name>
<dbReference type="STRING" id="51642.NSMM_710002"/>
<evidence type="ECO:0000256" key="1">
    <source>
        <dbReference type="ARBA" id="ARBA00022801"/>
    </source>
</evidence>
<dbReference type="Pfam" id="PF10996">
    <property type="entry name" value="Beta-Casp"/>
    <property type="match status" value="1"/>
</dbReference>
<dbReference type="Pfam" id="PF00753">
    <property type="entry name" value="Lactamase_B"/>
    <property type="match status" value="1"/>
</dbReference>
<dbReference type="InterPro" id="IPR036866">
    <property type="entry name" value="RibonucZ/Hydroxyglut_hydro"/>
</dbReference>